<dbReference type="PROSITE" id="PS51007">
    <property type="entry name" value="CYTC"/>
    <property type="match status" value="1"/>
</dbReference>
<evidence type="ECO:0000256" key="3">
    <source>
        <dbReference type="ARBA" id="ARBA00023004"/>
    </source>
</evidence>
<dbReference type="InterPro" id="IPR009056">
    <property type="entry name" value="Cyt_c-like_dom"/>
</dbReference>
<evidence type="ECO:0000313" key="7">
    <source>
        <dbReference type="Proteomes" id="UP000244193"/>
    </source>
</evidence>
<feature type="domain" description="Cytochrome c" evidence="5">
    <location>
        <begin position="35"/>
        <end position="125"/>
    </location>
</feature>
<name>A0A2S0RAX0_9FLAO</name>
<dbReference type="PROSITE" id="PS51257">
    <property type="entry name" value="PROKAR_LIPOPROTEIN"/>
    <property type="match status" value="1"/>
</dbReference>
<keyword evidence="2 4" id="KW-0479">Metal-binding</keyword>
<evidence type="ECO:0000256" key="2">
    <source>
        <dbReference type="ARBA" id="ARBA00022723"/>
    </source>
</evidence>
<keyword evidence="1 4" id="KW-0349">Heme</keyword>
<organism evidence="6 7">
    <name type="scientific">Flavobacterium magnum</name>
    <dbReference type="NCBI Taxonomy" id="2162713"/>
    <lineage>
        <taxon>Bacteria</taxon>
        <taxon>Pseudomonadati</taxon>
        <taxon>Bacteroidota</taxon>
        <taxon>Flavobacteriia</taxon>
        <taxon>Flavobacteriales</taxon>
        <taxon>Flavobacteriaceae</taxon>
        <taxon>Flavobacterium</taxon>
    </lineage>
</organism>
<dbReference type="Proteomes" id="UP000244193">
    <property type="component" value="Chromosome"/>
</dbReference>
<dbReference type="GO" id="GO:0009055">
    <property type="term" value="F:electron transfer activity"/>
    <property type="evidence" value="ECO:0007669"/>
    <property type="project" value="InterPro"/>
</dbReference>
<dbReference type="SUPFAM" id="SSF46626">
    <property type="entry name" value="Cytochrome c"/>
    <property type="match status" value="1"/>
</dbReference>
<dbReference type="GO" id="GO:0046872">
    <property type="term" value="F:metal ion binding"/>
    <property type="evidence" value="ECO:0007669"/>
    <property type="project" value="UniProtKB-KW"/>
</dbReference>
<reference evidence="6 7" key="1">
    <citation type="submission" date="2018-04" db="EMBL/GenBank/DDBJ databases">
        <title>Genome sequencing of Flavobacterium sp. HYN0048.</title>
        <authorList>
            <person name="Yi H."/>
            <person name="Baek C."/>
        </authorList>
    </citation>
    <scope>NUCLEOTIDE SEQUENCE [LARGE SCALE GENOMIC DNA]</scope>
    <source>
        <strain evidence="6 7">HYN0048</strain>
    </source>
</reference>
<sequence length="125" mass="14015">MKTTFALLLTAVLFISCKKEAPKSELYPEAAETQTPIDLGKEIFNGKGNCFACHREDQKVIGPSIQEISRTYKAKKGNLVEFLKENADPLVDPSQYEAMKVNLQLTKTFSDGELKGLEAYIYSFE</sequence>
<evidence type="ECO:0000256" key="4">
    <source>
        <dbReference type="PROSITE-ProRule" id="PRU00433"/>
    </source>
</evidence>
<proteinExistence type="predicted"/>
<accession>A0A2S0RAX0</accession>
<dbReference type="KEGG" id="fmg:HYN48_03285"/>
<evidence type="ECO:0000259" key="5">
    <source>
        <dbReference type="PROSITE" id="PS51007"/>
    </source>
</evidence>
<keyword evidence="3 4" id="KW-0408">Iron</keyword>
<dbReference type="Pfam" id="PF00034">
    <property type="entry name" value="Cytochrom_C"/>
    <property type="match status" value="1"/>
</dbReference>
<dbReference type="EMBL" id="CP028811">
    <property type="protein sequence ID" value="AWA29187.1"/>
    <property type="molecule type" value="Genomic_DNA"/>
</dbReference>
<evidence type="ECO:0000313" key="6">
    <source>
        <dbReference type="EMBL" id="AWA29187.1"/>
    </source>
</evidence>
<dbReference type="RefSeq" id="WP_108369772.1">
    <property type="nucleotide sequence ID" value="NZ_CP028811.1"/>
</dbReference>
<dbReference type="GO" id="GO:0020037">
    <property type="term" value="F:heme binding"/>
    <property type="evidence" value="ECO:0007669"/>
    <property type="project" value="InterPro"/>
</dbReference>
<dbReference type="AlphaFoldDB" id="A0A2S0RAX0"/>
<dbReference type="Gene3D" id="1.10.760.10">
    <property type="entry name" value="Cytochrome c-like domain"/>
    <property type="match status" value="1"/>
</dbReference>
<keyword evidence="7" id="KW-1185">Reference proteome</keyword>
<gene>
    <name evidence="6" type="ORF">HYN48_03285</name>
</gene>
<protein>
    <submittedName>
        <fullName evidence="6">Cytochrome C552</fullName>
    </submittedName>
</protein>
<evidence type="ECO:0000256" key="1">
    <source>
        <dbReference type="ARBA" id="ARBA00022617"/>
    </source>
</evidence>
<dbReference type="OrthoDB" id="9814063at2"/>
<dbReference type="InterPro" id="IPR036909">
    <property type="entry name" value="Cyt_c-like_dom_sf"/>
</dbReference>